<dbReference type="PANTHER" id="PTHR41271:SF1">
    <property type="entry name" value="DUF402 DOMAIN-CONTAINING PROTEIN"/>
    <property type="match status" value="1"/>
</dbReference>
<organism evidence="2 3">
    <name type="scientific">Salinithrix halophila</name>
    <dbReference type="NCBI Taxonomy" id="1485204"/>
    <lineage>
        <taxon>Bacteria</taxon>
        <taxon>Bacillati</taxon>
        <taxon>Bacillota</taxon>
        <taxon>Bacilli</taxon>
        <taxon>Bacillales</taxon>
        <taxon>Thermoactinomycetaceae</taxon>
        <taxon>Salinithrix</taxon>
    </lineage>
</organism>
<reference evidence="3" key="1">
    <citation type="journal article" date="2019" name="Int. J. Syst. Evol. Microbiol.">
        <title>The Global Catalogue of Microorganisms (GCM) 10K type strain sequencing project: providing services to taxonomists for standard genome sequencing and annotation.</title>
        <authorList>
            <consortium name="The Broad Institute Genomics Platform"/>
            <consortium name="The Broad Institute Genome Sequencing Center for Infectious Disease"/>
            <person name="Wu L."/>
            <person name="Ma J."/>
        </authorList>
    </citation>
    <scope>NUCLEOTIDE SEQUENCE [LARGE SCALE GENOMIC DNA]</scope>
    <source>
        <strain evidence="3">IBRC-M 10813</strain>
    </source>
</reference>
<comment type="caution">
    <text evidence="2">The sequence shown here is derived from an EMBL/GenBank/DDBJ whole genome shotgun (WGS) entry which is preliminary data.</text>
</comment>
<sequence>MGNIRLFLFYPAPPGGLPVGEAGCGESYIRVFGSALITSGCGSGIVDVTIKKIKFTTINKTYTEKVRDWRGRHCFATQYPNPDGKRIFLTWYFVKKGYTISKVFHRSGEFLYYYCDVMEMRQVGRLRYVMVDLLLDMIIYPDGRYHLIDVDEFAAAIEKGQLKKRQQVYTLQTLDKMIRLHTNRTFIPGYIHEATMFPLTDSPRKQS</sequence>
<dbReference type="InterPro" id="IPR007295">
    <property type="entry name" value="DUF402"/>
</dbReference>
<evidence type="ECO:0000313" key="2">
    <source>
        <dbReference type="EMBL" id="MFC4075524.1"/>
    </source>
</evidence>
<dbReference type="PANTHER" id="PTHR41271">
    <property type="entry name" value="DUF402 DOMAIN-CONTAINING PROTEIN"/>
    <property type="match status" value="1"/>
</dbReference>
<accession>A0ABV8JHU0</accession>
<dbReference type="EMBL" id="JBHSAP010000004">
    <property type="protein sequence ID" value="MFC4075524.1"/>
    <property type="molecule type" value="Genomic_DNA"/>
</dbReference>
<dbReference type="Proteomes" id="UP001595843">
    <property type="component" value="Unassembled WGS sequence"/>
</dbReference>
<evidence type="ECO:0000313" key="3">
    <source>
        <dbReference type="Proteomes" id="UP001595843"/>
    </source>
</evidence>
<dbReference type="InterPro" id="IPR035930">
    <property type="entry name" value="FomD-like_sf"/>
</dbReference>
<gene>
    <name evidence="2" type="ORF">ACFOUO_01715</name>
</gene>
<dbReference type="Gene3D" id="2.40.380.10">
    <property type="entry name" value="FomD-like"/>
    <property type="match status" value="1"/>
</dbReference>
<evidence type="ECO:0000259" key="1">
    <source>
        <dbReference type="Pfam" id="PF04167"/>
    </source>
</evidence>
<dbReference type="Pfam" id="PF04167">
    <property type="entry name" value="DUF402"/>
    <property type="match status" value="1"/>
</dbReference>
<proteinExistence type="predicted"/>
<name>A0ABV8JHU0_9BACL</name>
<dbReference type="SUPFAM" id="SSF159234">
    <property type="entry name" value="FomD-like"/>
    <property type="match status" value="1"/>
</dbReference>
<keyword evidence="3" id="KW-1185">Reference proteome</keyword>
<feature type="domain" description="DUF402" evidence="1">
    <location>
        <begin position="54"/>
        <end position="183"/>
    </location>
</feature>
<protein>
    <submittedName>
        <fullName evidence="2">DUF402 domain-containing protein</fullName>
    </submittedName>
</protein>